<dbReference type="Pfam" id="PF06764">
    <property type="entry name" value="DUF1223"/>
    <property type="match status" value="1"/>
</dbReference>
<proteinExistence type="predicted"/>
<sequence length="246" mass="27216">MGANYVTKQPLPASGQNGFAVVELFTSEGCSSCPPADELLGKIQQEYKDKPVYVLAYHVDYWDRMGWKDAYSSAAYTQRQSEYSHLLGSQLYTPQVIVNGEAEFVGSDERTLRETLVHVINGKASANLAITARQINGSLLINYTLTGNYKPAVLRLALVQKKAVRQIKRGENQGRTLTHWQIVRSLNTSTISANGKGKLQLPIPKDFIENEWEVIAMVQDPATAKIYAAAKATLVVNAKDAEQIKK</sequence>
<dbReference type="PANTHER" id="PTHR36057">
    <property type="match status" value="1"/>
</dbReference>
<dbReference type="EMBL" id="VJVZ01000003">
    <property type="protein sequence ID" value="TRW25989.1"/>
    <property type="molecule type" value="Genomic_DNA"/>
</dbReference>
<name>A0A552V695_9FLAO</name>
<protein>
    <submittedName>
        <fullName evidence="1">DUF1223 domain-containing protein</fullName>
    </submittedName>
</protein>
<dbReference type="InterPro" id="IPR036249">
    <property type="entry name" value="Thioredoxin-like_sf"/>
</dbReference>
<accession>A0A552V695</accession>
<dbReference type="SUPFAM" id="SSF52833">
    <property type="entry name" value="Thioredoxin-like"/>
    <property type="match status" value="1"/>
</dbReference>
<dbReference type="OrthoDB" id="9808254at2"/>
<comment type="caution">
    <text evidence="1">The sequence shown here is derived from an EMBL/GenBank/DDBJ whole genome shotgun (WGS) entry which is preliminary data.</text>
</comment>
<dbReference type="InterPro" id="IPR010634">
    <property type="entry name" value="DUF1223"/>
</dbReference>
<dbReference type="AlphaFoldDB" id="A0A552V695"/>
<dbReference type="PANTHER" id="PTHR36057:SF1">
    <property type="entry name" value="LIPOPROTEIN LIPID ATTACHMENT SITE-LIKE PROTEIN, PUTATIVE (DUF1223)-RELATED"/>
    <property type="match status" value="1"/>
</dbReference>
<evidence type="ECO:0000313" key="1">
    <source>
        <dbReference type="EMBL" id="TRW25989.1"/>
    </source>
</evidence>
<dbReference type="Gene3D" id="3.40.30.10">
    <property type="entry name" value="Glutaredoxin"/>
    <property type="match status" value="1"/>
</dbReference>
<reference evidence="1 2" key="1">
    <citation type="submission" date="2019-07" db="EMBL/GenBank/DDBJ databases">
        <title>Flavobacterium sp. nov., isolated from glacier ice.</title>
        <authorList>
            <person name="Liu Q."/>
            <person name="Xin Y.-H."/>
        </authorList>
    </citation>
    <scope>NUCLEOTIDE SEQUENCE [LARGE SCALE GENOMIC DNA]</scope>
    <source>
        <strain evidence="1 2">ZT4R6</strain>
    </source>
</reference>
<gene>
    <name evidence="1" type="ORF">FMM05_05285</name>
</gene>
<evidence type="ECO:0000313" key="2">
    <source>
        <dbReference type="Proteomes" id="UP000320643"/>
    </source>
</evidence>
<keyword evidence="2" id="KW-1185">Reference proteome</keyword>
<dbReference type="Proteomes" id="UP000320643">
    <property type="component" value="Unassembled WGS sequence"/>
</dbReference>
<organism evidence="1 2">
    <name type="scientific">Flavobacterium zepuense</name>
    <dbReference type="NCBI Taxonomy" id="2593302"/>
    <lineage>
        <taxon>Bacteria</taxon>
        <taxon>Pseudomonadati</taxon>
        <taxon>Bacteroidota</taxon>
        <taxon>Flavobacteriia</taxon>
        <taxon>Flavobacteriales</taxon>
        <taxon>Flavobacteriaceae</taxon>
        <taxon>Flavobacterium</taxon>
    </lineage>
</organism>